<proteinExistence type="predicted"/>
<reference evidence="1 2" key="1">
    <citation type="journal article" date="2016" name="Mol. Biol. Evol.">
        <title>Comparative Genomics of Early-Diverging Mushroom-Forming Fungi Provides Insights into the Origins of Lignocellulose Decay Capabilities.</title>
        <authorList>
            <person name="Nagy L.G."/>
            <person name="Riley R."/>
            <person name="Tritt A."/>
            <person name="Adam C."/>
            <person name="Daum C."/>
            <person name="Floudas D."/>
            <person name="Sun H."/>
            <person name="Yadav J.S."/>
            <person name="Pangilinan J."/>
            <person name="Larsson K.H."/>
            <person name="Matsuura K."/>
            <person name="Barry K."/>
            <person name="Labutti K."/>
            <person name="Kuo R."/>
            <person name="Ohm R.A."/>
            <person name="Bhattacharya S.S."/>
            <person name="Shirouzu T."/>
            <person name="Yoshinaga Y."/>
            <person name="Martin F.M."/>
            <person name="Grigoriev I.V."/>
            <person name="Hibbett D.S."/>
        </authorList>
    </citation>
    <scope>NUCLEOTIDE SEQUENCE [LARGE SCALE GENOMIC DNA]</scope>
    <source>
        <strain evidence="1 2">CBS 109695</strain>
    </source>
</reference>
<name>A0A166JV81_9AGAM</name>
<evidence type="ECO:0000313" key="2">
    <source>
        <dbReference type="Proteomes" id="UP000076532"/>
    </source>
</evidence>
<sequence length="256" mass="28408">MSHSTMNSTLKQKPSSDIASHLAKWFYYIGLNGDQFSLFPVWVQSNRFTSREEVMCHFASPNTDRKIRALNVGLICMLLEDHPKSLELNSDLNVTQALSLLDMAGQIVVQSVELDVLHLNWSLTAPELNGCHCHPLLLQAITAPKLKALTLSGGIPWGALVLFLARHTTISEINLPASDITHLPRIHHTLQMPQLHRLEGKLANINSLLKILTNSTITLIQGEIPRNTSICLPTETKISKTVSIRSQLSQVSKCTI</sequence>
<keyword evidence="2" id="KW-1185">Reference proteome</keyword>
<dbReference type="EMBL" id="KV417549">
    <property type="protein sequence ID" value="KZP21246.1"/>
    <property type="molecule type" value="Genomic_DNA"/>
</dbReference>
<organism evidence="1 2">
    <name type="scientific">Athelia psychrophila</name>
    <dbReference type="NCBI Taxonomy" id="1759441"/>
    <lineage>
        <taxon>Eukaryota</taxon>
        <taxon>Fungi</taxon>
        <taxon>Dikarya</taxon>
        <taxon>Basidiomycota</taxon>
        <taxon>Agaricomycotina</taxon>
        <taxon>Agaricomycetes</taxon>
        <taxon>Agaricomycetidae</taxon>
        <taxon>Atheliales</taxon>
        <taxon>Atheliaceae</taxon>
        <taxon>Athelia</taxon>
    </lineage>
</organism>
<accession>A0A166JV81</accession>
<dbReference type="Proteomes" id="UP000076532">
    <property type="component" value="Unassembled WGS sequence"/>
</dbReference>
<evidence type="ECO:0000313" key="1">
    <source>
        <dbReference type="EMBL" id="KZP21246.1"/>
    </source>
</evidence>
<protein>
    <submittedName>
        <fullName evidence="1">Uncharacterized protein</fullName>
    </submittedName>
</protein>
<dbReference type="AlphaFoldDB" id="A0A166JV81"/>
<gene>
    <name evidence="1" type="ORF">FIBSPDRAFT_891395</name>
</gene>